<protein>
    <submittedName>
        <fullName evidence="2">Uncharacterized protein</fullName>
    </submittedName>
</protein>
<feature type="region of interest" description="Disordered" evidence="1">
    <location>
        <begin position="39"/>
        <end position="63"/>
    </location>
</feature>
<evidence type="ECO:0000313" key="3">
    <source>
        <dbReference type="Proteomes" id="UP000193380"/>
    </source>
</evidence>
<reference evidence="2" key="1">
    <citation type="journal article" date="2014" name="Nat. Commun.">
        <title>The rainbow trout genome provides novel insights into evolution after whole-genome duplication in vertebrates.</title>
        <authorList>
            <person name="Berthelot C."/>
            <person name="Brunet F."/>
            <person name="Chalopin D."/>
            <person name="Juanchich A."/>
            <person name="Bernard M."/>
            <person name="Noel B."/>
            <person name="Bento P."/>
            <person name="Da Silva C."/>
            <person name="Labadie K."/>
            <person name="Alberti A."/>
            <person name="Aury J.M."/>
            <person name="Louis A."/>
            <person name="Dehais P."/>
            <person name="Bardou P."/>
            <person name="Montfort J."/>
            <person name="Klopp C."/>
            <person name="Cabau C."/>
            <person name="Gaspin C."/>
            <person name="Thorgaard G.H."/>
            <person name="Boussaha M."/>
            <person name="Quillet E."/>
            <person name="Guyomard R."/>
            <person name="Galiana D."/>
            <person name="Bobe J."/>
            <person name="Volff J.N."/>
            <person name="Genet C."/>
            <person name="Wincker P."/>
            <person name="Jaillon O."/>
            <person name="Roest Crollius H."/>
            <person name="Guiguen Y."/>
        </authorList>
    </citation>
    <scope>NUCLEOTIDE SEQUENCE [LARGE SCALE GENOMIC DNA]</scope>
</reference>
<organism evidence="2 3">
    <name type="scientific">Oncorhynchus mykiss</name>
    <name type="common">Rainbow trout</name>
    <name type="synonym">Salmo gairdneri</name>
    <dbReference type="NCBI Taxonomy" id="8022"/>
    <lineage>
        <taxon>Eukaryota</taxon>
        <taxon>Metazoa</taxon>
        <taxon>Chordata</taxon>
        <taxon>Craniata</taxon>
        <taxon>Vertebrata</taxon>
        <taxon>Euteleostomi</taxon>
        <taxon>Actinopterygii</taxon>
        <taxon>Neopterygii</taxon>
        <taxon>Teleostei</taxon>
        <taxon>Protacanthopterygii</taxon>
        <taxon>Salmoniformes</taxon>
        <taxon>Salmonidae</taxon>
        <taxon>Salmoninae</taxon>
        <taxon>Oncorhynchus</taxon>
    </lineage>
</organism>
<dbReference type="STRING" id="8022.A0A060WP20"/>
<dbReference type="AlphaFoldDB" id="A0A060WP20"/>
<proteinExistence type="predicted"/>
<sequence>MQHSLYVFLLKDYNSDLAMLQVCYGEVRNLITWKKTNATKHKNSGSTSSDQGTPHNCSRQKYSSANSETYTTLNYSLQLAVTPWVGNVLMPPPISSNKLSEADMVRERSESIGLTKTPVFLFFLQVGNEPSGGNIFI</sequence>
<gene>
    <name evidence="2" type="ORF">GSONMT00075244001</name>
</gene>
<dbReference type="Proteomes" id="UP000193380">
    <property type="component" value="Unassembled WGS sequence"/>
</dbReference>
<evidence type="ECO:0000256" key="1">
    <source>
        <dbReference type="SAM" id="MobiDB-lite"/>
    </source>
</evidence>
<reference evidence="2" key="2">
    <citation type="submission" date="2014-03" db="EMBL/GenBank/DDBJ databases">
        <authorList>
            <person name="Genoscope - CEA"/>
        </authorList>
    </citation>
    <scope>NUCLEOTIDE SEQUENCE</scope>
</reference>
<dbReference type="PaxDb" id="8022-A0A060WP20"/>
<accession>A0A060WP20</accession>
<name>A0A060WP20_ONCMY</name>
<feature type="compositionally biased region" description="Polar residues" evidence="1">
    <location>
        <begin position="44"/>
        <end position="63"/>
    </location>
</feature>
<dbReference type="EMBL" id="FR904539">
    <property type="protein sequence ID" value="CDQ66350.1"/>
    <property type="molecule type" value="Genomic_DNA"/>
</dbReference>
<evidence type="ECO:0000313" key="2">
    <source>
        <dbReference type="EMBL" id="CDQ66350.1"/>
    </source>
</evidence>